<evidence type="ECO:0000256" key="7">
    <source>
        <dbReference type="ARBA" id="ARBA00022660"/>
    </source>
</evidence>
<evidence type="ECO:0000313" key="20">
    <source>
        <dbReference type="Proteomes" id="UP000801492"/>
    </source>
</evidence>
<dbReference type="AlphaFoldDB" id="A0A8K0CFW7"/>
<comment type="subcellular location">
    <subcellularLocation>
        <location evidence="2">Mitochondrion inner membrane</location>
        <topology evidence="2">Single-pass membrane protein</topology>
    </subcellularLocation>
</comment>
<proteinExistence type="inferred from homology"/>
<evidence type="ECO:0000256" key="2">
    <source>
        <dbReference type="ARBA" id="ARBA00004434"/>
    </source>
</evidence>
<evidence type="ECO:0000256" key="12">
    <source>
        <dbReference type="ARBA" id="ARBA00022989"/>
    </source>
</evidence>
<reference evidence="19" key="1">
    <citation type="submission" date="2019-08" db="EMBL/GenBank/DDBJ databases">
        <title>The genome of the North American firefly Photinus pyralis.</title>
        <authorList>
            <consortium name="Photinus pyralis genome working group"/>
            <person name="Fallon T.R."/>
            <person name="Sander Lower S.E."/>
            <person name="Weng J.-K."/>
        </authorList>
    </citation>
    <scope>NUCLEOTIDE SEQUENCE</scope>
    <source>
        <strain evidence="19">TRF0915ILg1</strain>
        <tissue evidence="19">Whole body</tissue>
    </source>
</reference>
<keyword evidence="13" id="KW-0496">Mitochondrion</keyword>
<dbReference type="PANTHER" id="PTHR13178:SF0">
    <property type="entry name" value="NADH DEHYDROGENASE [UBIQUINONE] 1 BETA SUBCOMPLEX SUBUNIT 5, MITOCHONDRIAL"/>
    <property type="match status" value="1"/>
</dbReference>
<organism evidence="19 20">
    <name type="scientific">Ignelater luminosus</name>
    <name type="common">Cucubano</name>
    <name type="synonym">Pyrophorus luminosus</name>
    <dbReference type="NCBI Taxonomy" id="2038154"/>
    <lineage>
        <taxon>Eukaryota</taxon>
        <taxon>Metazoa</taxon>
        <taxon>Ecdysozoa</taxon>
        <taxon>Arthropoda</taxon>
        <taxon>Hexapoda</taxon>
        <taxon>Insecta</taxon>
        <taxon>Pterygota</taxon>
        <taxon>Neoptera</taxon>
        <taxon>Endopterygota</taxon>
        <taxon>Coleoptera</taxon>
        <taxon>Polyphaga</taxon>
        <taxon>Elateriformia</taxon>
        <taxon>Elateroidea</taxon>
        <taxon>Elateridae</taxon>
        <taxon>Agrypninae</taxon>
        <taxon>Pyrophorini</taxon>
        <taxon>Ignelater</taxon>
    </lineage>
</organism>
<accession>A0A8K0CFW7</accession>
<dbReference type="Pfam" id="PF09781">
    <property type="entry name" value="NDUF_B5"/>
    <property type="match status" value="1"/>
</dbReference>
<evidence type="ECO:0000256" key="1">
    <source>
        <dbReference type="ARBA" id="ARBA00003195"/>
    </source>
</evidence>
<keyword evidence="11" id="KW-0249">Electron transport</keyword>
<dbReference type="InterPro" id="IPR019173">
    <property type="entry name" value="NADH_UbQ_OxRdtase_B5_su"/>
</dbReference>
<evidence type="ECO:0000256" key="16">
    <source>
        <dbReference type="ARBA" id="ARBA00032550"/>
    </source>
</evidence>
<keyword evidence="12 18" id="KW-1133">Transmembrane helix</keyword>
<keyword evidence="20" id="KW-1185">Reference proteome</keyword>
<keyword evidence="10" id="KW-0809">Transit peptide</keyword>
<evidence type="ECO:0000256" key="6">
    <source>
        <dbReference type="ARBA" id="ARBA00022448"/>
    </source>
</evidence>
<evidence type="ECO:0000256" key="10">
    <source>
        <dbReference type="ARBA" id="ARBA00022946"/>
    </source>
</evidence>
<evidence type="ECO:0000256" key="15">
    <source>
        <dbReference type="ARBA" id="ARBA00032395"/>
    </source>
</evidence>
<feature type="coiled-coil region" evidence="17">
    <location>
        <begin position="120"/>
        <end position="147"/>
    </location>
</feature>
<evidence type="ECO:0000313" key="19">
    <source>
        <dbReference type="EMBL" id="KAF2884901.1"/>
    </source>
</evidence>
<evidence type="ECO:0000256" key="17">
    <source>
        <dbReference type="SAM" id="Coils"/>
    </source>
</evidence>
<protein>
    <recommendedName>
        <fullName evidence="5">NADH dehydrogenase [ubiquinone] 1 beta subcomplex subunit 5, mitochondrial</fullName>
    </recommendedName>
    <alternativeName>
        <fullName evidence="16">Complex I-SGDH</fullName>
    </alternativeName>
    <alternativeName>
        <fullName evidence="15">NADH-ubiquinone oxidoreductase SGDH subunit</fullName>
    </alternativeName>
</protein>
<dbReference type="Proteomes" id="UP000801492">
    <property type="component" value="Unassembled WGS sequence"/>
</dbReference>
<evidence type="ECO:0000256" key="5">
    <source>
        <dbReference type="ARBA" id="ARBA00015175"/>
    </source>
</evidence>
<dbReference type="PANTHER" id="PTHR13178">
    <property type="entry name" value="NADH-UBIQUINONE OXIDOREDUCTASE SGDH SUBUNIT"/>
    <property type="match status" value="1"/>
</dbReference>
<evidence type="ECO:0000256" key="8">
    <source>
        <dbReference type="ARBA" id="ARBA00022692"/>
    </source>
</evidence>
<evidence type="ECO:0000256" key="4">
    <source>
        <dbReference type="ARBA" id="ARBA00011533"/>
    </source>
</evidence>
<keyword evidence="6" id="KW-0813">Transport</keyword>
<keyword evidence="17" id="KW-0175">Coiled coil</keyword>
<keyword evidence="7" id="KW-0679">Respiratory chain</keyword>
<comment type="similarity">
    <text evidence="3">Belongs to the complex I NDUFB5 subunit family.</text>
</comment>
<feature type="transmembrane region" description="Helical" evidence="18">
    <location>
        <begin position="49"/>
        <end position="71"/>
    </location>
</feature>
<comment type="caution">
    <text evidence="19">The sequence shown here is derived from an EMBL/GenBank/DDBJ whole genome shotgun (WGS) entry which is preliminary data.</text>
</comment>
<comment type="function">
    <text evidence="1">Accessory subunit of the mitochondrial membrane respiratory chain NADH dehydrogenase (Complex I), that is believed not to be involved in catalysis. Complex I functions in the transfer of electrons from NADH to the respiratory chain. The immediate electron acceptor for the enzyme is believed to be ubiquinone.</text>
</comment>
<keyword evidence="9" id="KW-0999">Mitochondrion inner membrane</keyword>
<name>A0A8K0CFW7_IGNLU</name>
<keyword evidence="8 18" id="KW-0812">Transmembrane</keyword>
<keyword evidence="14 18" id="KW-0472">Membrane</keyword>
<evidence type="ECO:0000256" key="9">
    <source>
        <dbReference type="ARBA" id="ARBA00022792"/>
    </source>
</evidence>
<dbReference type="OrthoDB" id="9995605at2759"/>
<evidence type="ECO:0000256" key="18">
    <source>
        <dbReference type="SAM" id="Phobius"/>
    </source>
</evidence>
<sequence length="173" mass="20801">MIVWSTLRPFLHNRTANAVTVLKRGMGGHHRVLPYQPSRWQWQKFKDYAHFYIALGVIPLTVLVTGVNVFIGPATLTEIPEDYEPKHWEYYRHPITRFLARYVISSPQQNYEKYLHHIFEEDEKAKLRKLERQVREKMAERNDYQAYYYRPVLAKYHRISREASDYIDSIRGD</sequence>
<dbReference type="EMBL" id="VTPC01090049">
    <property type="protein sequence ID" value="KAF2884901.1"/>
    <property type="molecule type" value="Genomic_DNA"/>
</dbReference>
<comment type="subunit">
    <text evidence="4">Complex I is composed of 45 different subunits.</text>
</comment>
<gene>
    <name evidence="19" type="ORF">ILUMI_21272</name>
</gene>
<evidence type="ECO:0000256" key="11">
    <source>
        <dbReference type="ARBA" id="ARBA00022982"/>
    </source>
</evidence>
<dbReference type="GO" id="GO:0005743">
    <property type="term" value="C:mitochondrial inner membrane"/>
    <property type="evidence" value="ECO:0007669"/>
    <property type="project" value="UniProtKB-SubCell"/>
</dbReference>
<evidence type="ECO:0000256" key="14">
    <source>
        <dbReference type="ARBA" id="ARBA00023136"/>
    </source>
</evidence>
<evidence type="ECO:0000256" key="13">
    <source>
        <dbReference type="ARBA" id="ARBA00023128"/>
    </source>
</evidence>
<evidence type="ECO:0000256" key="3">
    <source>
        <dbReference type="ARBA" id="ARBA00007152"/>
    </source>
</evidence>